<accession>A0A815WNJ1</accession>
<dbReference type="Proteomes" id="UP000663864">
    <property type="component" value="Unassembled WGS sequence"/>
</dbReference>
<reference evidence="1" key="1">
    <citation type="submission" date="2021-02" db="EMBL/GenBank/DDBJ databases">
        <authorList>
            <person name="Nowell W R."/>
        </authorList>
    </citation>
    <scope>NUCLEOTIDE SEQUENCE</scope>
</reference>
<organism evidence="1 2">
    <name type="scientific">Rotaria sordida</name>
    <dbReference type="NCBI Taxonomy" id="392033"/>
    <lineage>
        <taxon>Eukaryota</taxon>
        <taxon>Metazoa</taxon>
        <taxon>Spiralia</taxon>
        <taxon>Gnathifera</taxon>
        <taxon>Rotifera</taxon>
        <taxon>Eurotatoria</taxon>
        <taxon>Bdelloidea</taxon>
        <taxon>Philodinida</taxon>
        <taxon>Philodinidae</taxon>
        <taxon>Rotaria</taxon>
    </lineage>
</organism>
<feature type="non-terminal residue" evidence="1">
    <location>
        <position position="1"/>
    </location>
</feature>
<dbReference type="AlphaFoldDB" id="A0A815WNJ1"/>
<sequence length="120" mass="14826">QYWLNIFNKKISLNNDEFNLNSFETFIKYIQHSLLLLKTFIYRLGIYIHQQIDYIIKFYLLTIKFVDYLNNQKHSFDDNFEIKKNRILLKRIRSMSYKGLQIIFQLFDNNENNIFKKELI</sequence>
<protein>
    <submittedName>
        <fullName evidence="1">Uncharacterized protein</fullName>
    </submittedName>
</protein>
<dbReference type="EMBL" id="CAJNOT010015447">
    <property type="protein sequence ID" value="CAF1546462.1"/>
    <property type="molecule type" value="Genomic_DNA"/>
</dbReference>
<evidence type="ECO:0000313" key="1">
    <source>
        <dbReference type="EMBL" id="CAF1546462.1"/>
    </source>
</evidence>
<gene>
    <name evidence="1" type="ORF">ZHD862_LOCUS39229</name>
</gene>
<evidence type="ECO:0000313" key="2">
    <source>
        <dbReference type="Proteomes" id="UP000663864"/>
    </source>
</evidence>
<name>A0A815WNJ1_9BILA</name>
<comment type="caution">
    <text evidence="1">The sequence shown here is derived from an EMBL/GenBank/DDBJ whole genome shotgun (WGS) entry which is preliminary data.</text>
</comment>
<proteinExistence type="predicted"/>
<feature type="non-terminal residue" evidence="1">
    <location>
        <position position="120"/>
    </location>
</feature>